<feature type="domain" description="Polymerase beta nucleotidyltransferase" evidence="1">
    <location>
        <begin position="5"/>
        <end position="84"/>
    </location>
</feature>
<organism evidence="2 3">
    <name type="scientific">Candidatus Sungbacteria bacterium RIFCSPHIGHO2_02_FULL_53_17</name>
    <dbReference type="NCBI Taxonomy" id="1802275"/>
    <lineage>
        <taxon>Bacteria</taxon>
        <taxon>Candidatus Sungiibacteriota</taxon>
    </lineage>
</organism>
<name>A0A1G2KV23_9BACT</name>
<dbReference type="Gene3D" id="3.30.460.10">
    <property type="entry name" value="Beta Polymerase, domain 2"/>
    <property type="match status" value="1"/>
</dbReference>
<dbReference type="AlphaFoldDB" id="A0A1G2KV23"/>
<dbReference type="Proteomes" id="UP000177177">
    <property type="component" value="Unassembled WGS sequence"/>
</dbReference>
<dbReference type="InterPro" id="IPR043519">
    <property type="entry name" value="NT_sf"/>
</dbReference>
<reference evidence="2 3" key="1">
    <citation type="journal article" date="2016" name="Nat. Commun.">
        <title>Thousands of microbial genomes shed light on interconnected biogeochemical processes in an aquifer system.</title>
        <authorList>
            <person name="Anantharaman K."/>
            <person name="Brown C.T."/>
            <person name="Hug L.A."/>
            <person name="Sharon I."/>
            <person name="Castelle C.J."/>
            <person name="Probst A.J."/>
            <person name="Thomas B.C."/>
            <person name="Singh A."/>
            <person name="Wilkins M.J."/>
            <person name="Karaoz U."/>
            <person name="Brodie E.L."/>
            <person name="Williams K.H."/>
            <person name="Hubbard S.S."/>
            <person name="Banfield J.F."/>
        </authorList>
    </citation>
    <scope>NUCLEOTIDE SEQUENCE [LARGE SCALE GENOMIC DNA]</scope>
</reference>
<dbReference type="Pfam" id="PF18765">
    <property type="entry name" value="Polbeta"/>
    <property type="match status" value="1"/>
</dbReference>
<dbReference type="PANTHER" id="PTHR43852:SF3">
    <property type="entry name" value="NUCLEOTIDYLTRANSFERASE"/>
    <property type="match status" value="1"/>
</dbReference>
<accession>A0A1G2KV23</accession>
<sequence length="121" mass="13650">MAFTEDIKLVILFGSRATEKAGRQSDTDIAVLADHPLTIAEKARIAEEAGRALGTSEDTIDVADIWRAPPLLQQEIAHNGKLLHGDAFDFVRFRVLAWKRYLDTAKFRRARERALAKRYGQ</sequence>
<dbReference type="InterPro" id="IPR052930">
    <property type="entry name" value="TA_antitoxin_MntA"/>
</dbReference>
<proteinExistence type="predicted"/>
<dbReference type="InterPro" id="IPR041633">
    <property type="entry name" value="Polbeta"/>
</dbReference>
<evidence type="ECO:0000313" key="2">
    <source>
        <dbReference type="EMBL" id="OHA03290.1"/>
    </source>
</evidence>
<evidence type="ECO:0000259" key="1">
    <source>
        <dbReference type="Pfam" id="PF18765"/>
    </source>
</evidence>
<gene>
    <name evidence="2" type="ORF">A3C92_03415</name>
</gene>
<dbReference type="CDD" id="cd05403">
    <property type="entry name" value="NT_KNTase_like"/>
    <property type="match status" value="1"/>
</dbReference>
<comment type="caution">
    <text evidence="2">The sequence shown here is derived from an EMBL/GenBank/DDBJ whole genome shotgun (WGS) entry which is preliminary data.</text>
</comment>
<dbReference type="PANTHER" id="PTHR43852">
    <property type="entry name" value="NUCLEOTIDYLTRANSFERASE"/>
    <property type="match status" value="1"/>
</dbReference>
<dbReference type="NCBIfam" id="NF047752">
    <property type="entry name" value="MntA_antitoxin"/>
    <property type="match status" value="1"/>
</dbReference>
<evidence type="ECO:0000313" key="3">
    <source>
        <dbReference type="Proteomes" id="UP000177177"/>
    </source>
</evidence>
<dbReference type="SUPFAM" id="SSF81301">
    <property type="entry name" value="Nucleotidyltransferase"/>
    <property type="match status" value="1"/>
</dbReference>
<dbReference type="EMBL" id="MHQN01000021">
    <property type="protein sequence ID" value="OHA03290.1"/>
    <property type="molecule type" value="Genomic_DNA"/>
</dbReference>
<protein>
    <recommendedName>
        <fullName evidence="1">Polymerase beta nucleotidyltransferase domain-containing protein</fullName>
    </recommendedName>
</protein>